<dbReference type="InterPro" id="IPR003594">
    <property type="entry name" value="HATPase_dom"/>
</dbReference>
<dbReference type="PRINTS" id="PR00344">
    <property type="entry name" value="BCTRLSENSOR"/>
</dbReference>
<feature type="region of interest" description="Disordered" evidence="6">
    <location>
        <begin position="1"/>
        <end position="25"/>
    </location>
</feature>
<feature type="domain" description="Histidine kinase" evidence="8">
    <location>
        <begin position="571"/>
        <end position="791"/>
    </location>
</feature>
<dbReference type="InterPro" id="IPR036890">
    <property type="entry name" value="HATPase_C_sf"/>
</dbReference>
<dbReference type="PROSITE" id="PS50109">
    <property type="entry name" value="HIS_KIN"/>
    <property type="match status" value="1"/>
</dbReference>
<dbReference type="InterPro" id="IPR003661">
    <property type="entry name" value="HisK_dim/P_dom"/>
</dbReference>
<reference evidence="9 10" key="1">
    <citation type="journal article" date="2019" name="Nat. Microbiol.">
        <title>Mediterranean grassland soil C-N compound turnover is dependent on rainfall and depth, and is mediated by genomically divergent microorganisms.</title>
        <authorList>
            <person name="Diamond S."/>
            <person name="Andeer P.F."/>
            <person name="Li Z."/>
            <person name="Crits-Christoph A."/>
            <person name="Burstein D."/>
            <person name="Anantharaman K."/>
            <person name="Lane K.R."/>
            <person name="Thomas B.C."/>
            <person name="Pan C."/>
            <person name="Northen T.R."/>
            <person name="Banfield J.F."/>
        </authorList>
    </citation>
    <scope>NUCLEOTIDE SEQUENCE [LARGE SCALE GENOMIC DNA]</scope>
    <source>
        <strain evidence="9">WS_7</strain>
    </source>
</reference>
<dbReference type="CDD" id="cd16922">
    <property type="entry name" value="HATPase_EvgS-ArcB-TorS-like"/>
    <property type="match status" value="1"/>
</dbReference>
<dbReference type="CDD" id="cd00082">
    <property type="entry name" value="HisKA"/>
    <property type="match status" value="1"/>
</dbReference>
<evidence type="ECO:0000313" key="9">
    <source>
        <dbReference type="EMBL" id="TMQ65500.1"/>
    </source>
</evidence>
<dbReference type="Pfam" id="PF00512">
    <property type="entry name" value="HisKA"/>
    <property type="match status" value="1"/>
</dbReference>
<gene>
    <name evidence="9" type="ORF">E6K77_02765</name>
</gene>
<dbReference type="GO" id="GO:0009927">
    <property type="term" value="F:histidine phosphotransfer kinase activity"/>
    <property type="evidence" value="ECO:0007669"/>
    <property type="project" value="TreeGrafter"/>
</dbReference>
<dbReference type="PANTHER" id="PTHR43047:SF63">
    <property type="entry name" value="HISTIDINE KINASE"/>
    <property type="match status" value="1"/>
</dbReference>
<keyword evidence="7" id="KW-1133">Transmembrane helix</keyword>
<evidence type="ECO:0000256" key="4">
    <source>
        <dbReference type="ARBA" id="ARBA00022679"/>
    </source>
</evidence>
<dbReference type="SUPFAM" id="SSF55785">
    <property type="entry name" value="PYP-like sensor domain (PAS domain)"/>
    <property type="match status" value="1"/>
</dbReference>
<dbReference type="Gene3D" id="1.10.287.130">
    <property type="match status" value="1"/>
</dbReference>
<dbReference type="InterPro" id="IPR000014">
    <property type="entry name" value="PAS"/>
</dbReference>
<dbReference type="NCBIfam" id="TIGR00229">
    <property type="entry name" value="sensory_box"/>
    <property type="match status" value="1"/>
</dbReference>
<comment type="caution">
    <text evidence="9">The sequence shown here is derived from an EMBL/GenBank/DDBJ whole genome shotgun (WGS) entry which is preliminary data.</text>
</comment>
<dbReference type="Gene3D" id="3.30.450.40">
    <property type="match status" value="1"/>
</dbReference>
<evidence type="ECO:0000256" key="3">
    <source>
        <dbReference type="ARBA" id="ARBA00022553"/>
    </source>
</evidence>
<evidence type="ECO:0000256" key="7">
    <source>
        <dbReference type="SAM" id="Phobius"/>
    </source>
</evidence>
<evidence type="ECO:0000313" key="10">
    <source>
        <dbReference type="Proteomes" id="UP000317366"/>
    </source>
</evidence>
<evidence type="ECO:0000256" key="6">
    <source>
        <dbReference type="SAM" id="MobiDB-lite"/>
    </source>
</evidence>
<dbReference type="CDD" id="cd00130">
    <property type="entry name" value="PAS"/>
    <property type="match status" value="1"/>
</dbReference>
<keyword evidence="7" id="KW-0812">Transmembrane</keyword>
<keyword evidence="4" id="KW-0808">Transferase</keyword>
<evidence type="ECO:0000259" key="8">
    <source>
        <dbReference type="PROSITE" id="PS50109"/>
    </source>
</evidence>
<dbReference type="FunFam" id="3.30.565.10:FF:000010">
    <property type="entry name" value="Sensor histidine kinase RcsC"/>
    <property type="match status" value="1"/>
</dbReference>
<dbReference type="InterPro" id="IPR036097">
    <property type="entry name" value="HisK_dim/P_sf"/>
</dbReference>
<keyword evidence="3" id="KW-0597">Phosphoprotein</keyword>
<dbReference type="EMBL" id="VBOX01000019">
    <property type="protein sequence ID" value="TMQ65500.1"/>
    <property type="molecule type" value="Genomic_DNA"/>
</dbReference>
<feature type="transmembrane region" description="Helical" evidence="7">
    <location>
        <begin position="32"/>
        <end position="51"/>
    </location>
</feature>
<evidence type="ECO:0000256" key="1">
    <source>
        <dbReference type="ARBA" id="ARBA00000085"/>
    </source>
</evidence>
<dbReference type="SUPFAM" id="SSF55874">
    <property type="entry name" value="ATPase domain of HSP90 chaperone/DNA topoisomerase II/histidine kinase"/>
    <property type="match status" value="1"/>
</dbReference>
<protein>
    <recommendedName>
        <fullName evidence="2">histidine kinase</fullName>
        <ecNumber evidence="2">2.7.13.3</ecNumber>
    </recommendedName>
</protein>
<dbReference type="Pfam" id="PF02518">
    <property type="entry name" value="HATPase_c"/>
    <property type="match status" value="1"/>
</dbReference>
<sequence>MKTRKSGSKAPSGAHAQAPSGQPSTRDIRRRYVLMTAIAAAFAGAVVYGVAAHVREQLHQESRIRVAALAATIAAGLPAEEIRGLRATEVEGGSEYEALRVHLVATRQANPEVRRVYALVPGKAPGLWRYALEADTDPSVRVHAGDPFDAGGRKEIAGAMRGPTAERKYSRDSGGSWLSGYAPIRDAGGRVLAIVGVDVGSRLALASEHRFLSGAAIAYVLALCGIVFTGFDRYQKRRLELERNRNIHVRLSIHRLAEVMTRSGAESDLARHALEAIAEATGFPHWALFKRDRDKGALVLFATRALNDQAQLELAPDPIGPEASSHASRAAFRREAVTRRKGDGSVGYAFAAAIPEIGKDPNVCAVPVVEHDETTAVLQCFAPASRRFGADDVTLIRWMAAQLGQGLKRIQLESRDQLLASYMRSTDEMLVGFDLDGLITYANPAALRALADSRSGLQGRGVDGLFLVSEKSGAAPLLAVLRGAGGYSGELVCCTVLEIKFPAEVTVTKAVDRDGNEGAWVLVGRDISERRDREDEIQSRTEQLELINEQLQHANDGLAEANRTKNEFLANTSHELRTPLNAVIGFATLIEQGITESEGERTSFARSIRESAEHLLIVINDILDLAKVEAGKLELALEAGDATPTIMAAVEAQRVLALRKGIKLEVETPAEPLEMQLDPARLRQVLLNLLGNAVKFTDKGEVRIKAWRKPSPAEIHIVVEDTGIGIAKGDQSRLFVKFSQVDGSYKRRHQGTGLGLVITKSLVQRMGGRISMESEGAGFGTRVTCVFPVAQAGTRMRTERDPCLNES</sequence>
<name>A0A538TPH4_UNCEI</name>
<dbReference type="InterPro" id="IPR029016">
    <property type="entry name" value="GAF-like_dom_sf"/>
</dbReference>
<dbReference type="InterPro" id="IPR035965">
    <property type="entry name" value="PAS-like_dom_sf"/>
</dbReference>
<dbReference type="SMART" id="SM00388">
    <property type="entry name" value="HisKA"/>
    <property type="match status" value="1"/>
</dbReference>
<dbReference type="EC" id="2.7.13.3" evidence="2"/>
<comment type="catalytic activity">
    <reaction evidence="1">
        <text>ATP + protein L-histidine = ADP + protein N-phospho-L-histidine.</text>
        <dbReference type="EC" id="2.7.13.3"/>
    </reaction>
</comment>
<dbReference type="SUPFAM" id="SSF47384">
    <property type="entry name" value="Homodimeric domain of signal transducing histidine kinase"/>
    <property type="match status" value="1"/>
</dbReference>
<dbReference type="Gene3D" id="3.30.565.10">
    <property type="entry name" value="Histidine kinase-like ATPase, C-terminal domain"/>
    <property type="match status" value="1"/>
</dbReference>
<dbReference type="PANTHER" id="PTHR43047">
    <property type="entry name" value="TWO-COMPONENT HISTIDINE PROTEIN KINASE"/>
    <property type="match status" value="1"/>
</dbReference>
<organism evidence="9 10">
    <name type="scientific">Eiseniibacteriota bacterium</name>
    <dbReference type="NCBI Taxonomy" id="2212470"/>
    <lineage>
        <taxon>Bacteria</taxon>
        <taxon>Candidatus Eiseniibacteriota</taxon>
    </lineage>
</organism>
<evidence type="ECO:0000256" key="2">
    <source>
        <dbReference type="ARBA" id="ARBA00012438"/>
    </source>
</evidence>
<dbReference type="InterPro" id="IPR004358">
    <property type="entry name" value="Sig_transdc_His_kin-like_C"/>
</dbReference>
<dbReference type="GO" id="GO:0005886">
    <property type="term" value="C:plasma membrane"/>
    <property type="evidence" value="ECO:0007669"/>
    <property type="project" value="TreeGrafter"/>
</dbReference>
<dbReference type="Proteomes" id="UP000317366">
    <property type="component" value="Unassembled WGS sequence"/>
</dbReference>
<dbReference type="SMART" id="SM00387">
    <property type="entry name" value="HATPase_c"/>
    <property type="match status" value="1"/>
</dbReference>
<dbReference type="GO" id="GO:0000155">
    <property type="term" value="F:phosphorelay sensor kinase activity"/>
    <property type="evidence" value="ECO:0007669"/>
    <property type="project" value="InterPro"/>
</dbReference>
<dbReference type="InterPro" id="IPR005467">
    <property type="entry name" value="His_kinase_dom"/>
</dbReference>
<accession>A0A538TPH4</accession>
<dbReference type="Pfam" id="PF13426">
    <property type="entry name" value="PAS_9"/>
    <property type="match status" value="1"/>
</dbReference>
<dbReference type="SUPFAM" id="SSF55781">
    <property type="entry name" value="GAF domain-like"/>
    <property type="match status" value="1"/>
</dbReference>
<dbReference type="AlphaFoldDB" id="A0A538TPH4"/>
<evidence type="ECO:0000256" key="5">
    <source>
        <dbReference type="ARBA" id="ARBA00022777"/>
    </source>
</evidence>
<dbReference type="Gene3D" id="3.30.450.20">
    <property type="entry name" value="PAS domain"/>
    <property type="match status" value="1"/>
</dbReference>
<dbReference type="InterPro" id="IPR003018">
    <property type="entry name" value="GAF"/>
</dbReference>
<dbReference type="SMART" id="SM00065">
    <property type="entry name" value="GAF"/>
    <property type="match status" value="1"/>
</dbReference>
<proteinExistence type="predicted"/>
<keyword evidence="7" id="KW-0472">Membrane</keyword>
<keyword evidence="5" id="KW-0418">Kinase</keyword>